<evidence type="ECO:0000313" key="3">
    <source>
        <dbReference type="EMBL" id="VDP89706.1"/>
    </source>
</evidence>
<dbReference type="OrthoDB" id="6237286at2759"/>
<protein>
    <submittedName>
        <fullName evidence="5">UBA domain-containing protein</fullName>
    </submittedName>
</protein>
<accession>A0A183AZP9</accession>
<dbReference type="Proteomes" id="UP000272942">
    <property type="component" value="Unassembled WGS sequence"/>
</dbReference>
<keyword evidence="2" id="KW-0812">Transmembrane</keyword>
<keyword evidence="2" id="KW-0472">Membrane</keyword>
<evidence type="ECO:0000313" key="5">
    <source>
        <dbReference type="WBParaSite" id="ECPE_0001247001-mRNA-1"/>
    </source>
</evidence>
<keyword evidence="2" id="KW-1133">Transmembrane helix</keyword>
<feature type="transmembrane region" description="Helical" evidence="2">
    <location>
        <begin position="78"/>
        <end position="97"/>
    </location>
</feature>
<evidence type="ECO:0000256" key="2">
    <source>
        <dbReference type="SAM" id="Phobius"/>
    </source>
</evidence>
<gene>
    <name evidence="3" type="ORF">ECPE_LOCUS12434</name>
</gene>
<reference evidence="3 4" key="2">
    <citation type="submission" date="2018-11" db="EMBL/GenBank/DDBJ databases">
        <authorList>
            <consortium name="Pathogen Informatics"/>
        </authorList>
    </citation>
    <scope>NUCLEOTIDE SEQUENCE [LARGE SCALE GENOMIC DNA]</scope>
    <source>
        <strain evidence="3 4">Egypt</strain>
    </source>
</reference>
<evidence type="ECO:0000256" key="1">
    <source>
        <dbReference type="SAM" id="MobiDB-lite"/>
    </source>
</evidence>
<sequence>MILQATSKESKMEEIRHFCFNHSLEFTVVSLDIWIASLTAFNRLLSPTANGAADPTQENDRSTRVGASGDLTRKAFELRFGILFTVALIVFVLMHPVRQEKHDDGKDTYKIETDGDLRNALEHFSKKKTPAERCVRLNAEPKDELDLFTALELFSSVMDAPSITHDKGDRSDEEENSTRIEIDADRAYIRGTIHTKKELCDFETFEQERVRRVMARLCIVHQESISVEPHELSKPHKDIRSLIRDRREHKNSKLSKQKSSEIIPTPTVDSPATASCDVNPTVPVLPETKDCDSFAETQPSEPVTAMEDVSISKGGKLSRDDIDNLCRRLYMMGFKLDEKTLRRAIKARQGNVNQIIDDLSSMAT</sequence>
<reference evidence="5" key="1">
    <citation type="submission" date="2016-06" db="UniProtKB">
        <authorList>
            <consortium name="WormBaseParasite"/>
        </authorList>
    </citation>
    <scope>IDENTIFICATION</scope>
</reference>
<evidence type="ECO:0000313" key="4">
    <source>
        <dbReference type="Proteomes" id="UP000272942"/>
    </source>
</evidence>
<dbReference type="WBParaSite" id="ECPE_0001247001-mRNA-1">
    <property type="protein sequence ID" value="ECPE_0001247001-mRNA-1"/>
    <property type="gene ID" value="ECPE_0001247001"/>
</dbReference>
<name>A0A183AZP9_9TREM</name>
<dbReference type="AlphaFoldDB" id="A0A183AZP9"/>
<feature type="region of interest" description="Disordered" evidence="1">
    <location>
        <begin position="247"/>
        <end position="274"/>
    </location>
</feature>
<proteinExistence type="predicted"/>
<dbReference type="EMBL" id="UZAN01052843">
    <property type="protein sequence ID" value="VDP89706.1"/>
    <property type="molecule type" value="Genomic_DNA"/>
</dbReference>
<keyword evidence="4" id="KW-1185">Reference proteome</keyword>
<organism evidence="5">
    <name type="scientific">Echinostoma caproni</name>
    <dbReference type="NCBI Taxonomy" id="27848"/>
    <lineage>
        <taxon>Eukaryota</taxon>
        <taxon>Metazoa</taxon>
        <taxon>Spiralia</taxon>
        <taxon>Lophotrochozoa</taxon>
        <taxon>Platyhelminthes</taxon>
        <taxon>Trematoda</taxon>
        <taxon>Digenea</taxon>
        <taxon>Plagiorchiida</taxon>
        <taxon>Echinostomata</taxon>
        <taxon>Echinostomatoidea</taxon>
        <taxon>Echinostomatidae</taxon>
        <taxon>Echinostoma</taxon>
    </lineage>
</organism>